<keyword evidence="2" id="KW-0540">Nuclease</keyword>
<dbReference type="EMBL" id="CAJHIO010000014">
    <property type="protein sequence ID" value="CAD6492573.1"/>
    <property type="molecule type" value="Genomic_DNA"/>
</dbReference>
<dbReference type="GO" id="GO:0004540">
    <property type="term" value="F:RNA nuclease activity"/>
    <property type="evidence" value="ECO:0007669"/>
    <property type="project" value="TreeGrafter"/>
</dbReference>
<comment type="caution">
    <text evidence="7">The sequence shown here is derived from an EMBL/GenBank/DDBJ whole genome shotgun (WGS) entry which is preliminary data.</text>
</comment>
<keyword evidence="1" id="KW-1277">Toxin-antitoxin system</keyword>
<feature type="domain" description="PIN" evidence="6">
    <location>
        <begin position="6"/>
        <end position="123"/>
    </location>
</feature>
<evidence type="ECO:0000256" key="5">
    <source>
        <dbReference type="ARBA" id="ARBA00022842"/>
    </source>
</evidence>
<evidence type="ECO:0000259" key="6">
    <source>
        <dbReference type="Pfam" id="PF01850"/>
    </source>
</evidence>
<reference evidence="7" key="1">
    <citation type="submission" date="2020-10" db="EMBL/GenBank/DDBJ databases">
        <authorList>
            <person name="Hahn C.J."/>
            <person name="Laso-Perez R."/>
            <person name="Vulcano F."/>
            <person name="Vaziourakis K.-M."/>
            <person name="Stokke R."/>
            <person name="Steen I.H."/>
            <person name="Teske A."/>
            <person name="Boetius A."/>
            <person name="Liebeke M."/>
            <person name="Amann R."/>
            <person name="Knittel K."/>
        </authorList>
    </citation>
    <scope>NUCLEOTIDE SEQUENCE</scope>
    <source>
        <strain evidence="7">Gfbio:e3339647-f889-4370-9287-4fb5cb688e4c:AG392O15_GoMArc1</strain>
    </source>
</reference>
<dbReference type="AlphaFoldDB" id="A0A811TAC2"/>
<accession>A0A811TAC2</accession>
<dbReference type="Gene3D" id="3.40.50.1010">
    <property type="entry name" value="5'-nuclease"/>
    <property type="match status" value="1"/>
</dbReference>
<evidence type="ECO:0000313" key="7">
    <source>
        <dbReference type="EMBL" id="CAD6492573.1"/>
    </source>
</evidence>
<dbReference type="GO" id="GO:0046872">
    <property type="term" value="F:metal ion binding"/>
    <property type="evidence" value="ECO:0007669"/>
    <property type="project" value="UniProtKB-KW"/>
</dbReference>
<dbReference type="InterPro" id="IPR029060">
    <property type="entry name" value="PIN-like_dom_sf"/>
</dbReference>
<gene>
    <name evidence="7" type="ORF">CHKLHMKO_00299</name>
</gene>
<evidence type="ECO:0000256" key="3">
    <source>
        <dbReference type="ARBA" id="ARBA00022723"/>
    </source>
</evidence>
<keyword evidence="4" id="KW-0378">Hydrolase</keyword>
<evidence type="ECO:0000256" key="1">
    <source>
        <dbReference type="ARBA" id="ARBA00022649"/>
    </source>
</evidence>
<evidence type="ECO:0000256" key="2">
    <source>
        <dbReference type="ARBA" id="ARBA00022722"/>
    </source>
</evidence>
<dbReference type="Proteomes" id="UP000610373">
    <property type="component" value="Unassembled WGS sequence"/>
</dbReference>
<dbReference type="GO" id="GO:0016787">
    <property type="term" value="F:hydrolase activity"/>
    <property type="evidence" value="ECO:0007669"/>
    <property type="project" value="UniProtKB-KW"/>
</dbReference>
<dbReference type="CDD" id="cd09881">
    <property type="entry name" value="PIN_VapC4-5_FitB-like"/>
    <property type="match status" value="1"/>
</dbReference>
<sequence length="134" mass="15243">MDSQRICVDSDVVVDYLRGKNQFQDVLPSAIEKYYCYIAPISAYELYYGGYYSGRLNKVEDVLDLLMLLDCPRVSIRKSAEIHAKLSKTGNSLDVKDILVAGTCIYFNIPLLTRNIEHFRRIEELSLVDVGALL</sequence>
<dbReference type="PANTHER" id="PTHR42740:SF1">
    <property type="entry name" value="RIBONUCLEASE VAPC3"/>
    <property type="match status" value="1"/>
</dbReference>
<name>A0A811TAC2_9EURY</name>
<keyword evidence="5" id="KW-0460">Magnesium</keyword>
<dbReference type="InterPro" id="IPR051749">
    <property type="entry name" value="PINc/VapC_TA_RNase"/>
</dbReference>
<proteinExistence type="predicted"/>
<dbReference type="InterPro" id="IPR002716">
    <property type="entry name" value="PIN_dom"/>
</dbReference>
<keyword evidence="3" id="KW-0479">Metal-binding</keyword>
<protein>
    <submittedName>
        <fullName evidence="7">PIN domain protein</fullName>
    </submittedName>
</protein>
<organism evidence="7 8">
    <name type="scientific">Candidatus Argoarchaeum ethanivorans</name>
    <dbReference type="NCBI Taxonomy" id="2608793"/>
    <lineage>
        <taxon>Archaea</taxon>
        <taxon>Methanobacteriati</taxon>
        <taxon>Methanobacteriota</taxon>
        <taxon>Stenosarchaea group</taxon>
        <taxon>Methanomicrobia</taxon>
        <taxon>Methanosarcinales</taxon>
        <taxon>Methanosarcinales incertae sedis</taxon>
        <taxon>GOM Arc I cluster</taxon>
        <taxon>Candidatus Argoarchaeum</taxon>
    </lineage>
</organism>
<dbReference type="Pfam" id="PF01850">
    <property type="entry name" value="PIN"/>
    <property type="match status" value="1"/>
</dbReference>
<dbReference type="SUPFAM" id="SSF88723">
    <property type="entry name" value="PIN domain-like"/>
    <property type="match status" value="1"/>
</dbReference>
<dbReference type="PANTHER" id="PTHR42740">
    <property type="entry name" value="RIBONUCLEASE VAPC3"/>
    <property type="match status" value="1"/>
</dbReference>
<evidence type="ECO:0000313" key="8">
    <source>
        <dbReference type="Proteomes" id="UP000610373"/>
    </source>
</evidence>
<evidence type="ECO:0000256" key="4">
    <source>
        <dbReference type="ARBA" id="ARBA00022801"/>
    </source>
</evidence>